<feature type="compositionally biased region" description="Basic and acidic residues" evidence="5">
    <location>
        <begin position="134"/>
        <end position="147"/>
    </location>
</feature>
<dbReference type="GO" id="GO:0016052">
    <property type="term" value="P:carbohydrate catabolic process"/>
    <property type="evidence" value="ECO:0007669"/>
    <property type="project" value="TreeGrafter"/>
</dbReference>
<dbReference type="PRINTS" id="PR00131">
    <property type="entry name" value="GLHYDRLASE1"/>
</dbReference>
<dbReference type="AlphaFoldDB" id="A0A060BPV8"/>
<evidence type="ECO:0000256" key="1">
    <source>
        <dbReference type="ARBA" id="ARBA00010838"/>
    </source>
</evidence>
<dbReference type="Gene3D" id="3.20.20.80">
    <property type="entry name" value="Glycosidases"/>
    <property type="match status" value="1"/>
</dbReference>
<proteinExistence type="inferred from homology"/>
<dbReference type="InterPro" id="IPR017853">
    <property type="entry name" value="GH"/>
</dbReference>
<comment type="similarity">
    <text evidence="1 4">Belongs to the glycosyl hydrolase 1 family.</text>
</comment>
<feature type="region of interest" description="Disordered" evidence="5">
    <location>
        <begin position="121"/>
        <end position="147"/>
    </location>
</feature>
<dbReference type="Pfam" id="PF00232">
    <property type="entry name" value="Glyco_hydro_1"/>
    <property type="match status" value="1"/>
</dbReference>
<organism evidence="6">
    <name type="scientific">uncultured Thermoanaerobacter sp</name>
    <dbReference type="NCBI Taxonomy" id="242695"/>
    <lineage>
        <taxon>Bacteria</taxon>
        <taxon>Bacillati</taxon>
        <taxon>Bacillota</taxon>
        <taxon>Clostridia</taxon>
        <taxon>Thermoanaerobacterales</taxon>
        <taxon>Thermoanaerobacteraceae</taxon>
        <taxon>Thermoanaerobacter</taxon>
        <taxon>environmental samples</taxon>
    </lineage>
</organism>
<evidence type="ECO:0000256" key="2">
    <source>
        <dbReference type="ARBA" id="ARBA00022801"/>
    </source>
</evidence>
<evidence type="ECO:0000256" key="3">
    <source>
        <dbReference type="ARBA" id="ARBA00023295"/>
    </source>
</evidence>
<dbReference type="GO" id="GO:0008422">
    <property type="term" value="F:beta-glucosidase activity"/>
    <property type="evidence" value="ECO:0007669"/>
    <property type="project" value="TreeGrafter"/>
</dbReference>
<accession>A0A060BPV8</accession>
<keyword evidence="3" id="KW-0326">Glycosidase</keyword>
<name>A0A060BPV8_9THEO</name>
<dbReference type="PANTHER" id="PTHR10353">
    <property type="entry name" value="GLYCOSYL HYDROLASE"/>
    <property type="match status" value="1"/>
</dbReference>
<feature type="non-terminal residue" evidence="6">
    <location>
        <position position="1"/>
    </location>
</feature>
<dbReference type="SUPFAM" id="SSF51445">
    <property type="entry name" value="(Trans)glycosidases"/>
    <property type="match status" value="1"/>
</dbReference>
<dbReference type="EMBL" id="KF117685">
    <property type="protein sequence ID" value="AIA84944.1"/>
    <property type="molecule type" value="Genomic_DNA"/>
</dbReference>
<evidence type="ECO:0000256" key="4">
    <source>
        <dbReference type="RuleBase" id="RU003690"/>
    </source>
</evidence>
<evidence type="ECO:0000313" key="6">
    <source>
        <dbReference type="EMBL" id="AIA84944.1"/>
    </source>
</evidence>
<reference evidence="6" key="1">
    <citation type="journal article" date="2013" name="Environ. Microbiol.">
        <title>Seasonally variable intestinal metagenomes of the red palm weevil (Rhynchophorus ferrugineus).</title>
        <authorList>
            <person name="Jia S."/>
            <person name="Zhang X."/>
            <person name="Zhang G."/>
            <person name="Yin A."/>
            <person name="Zhang S."/>
            <person name="Li F."/>
            <person name="Wang L."/>
            <person name="Zhao D."/>
            <person name="Yun Q."/>
            <person name="Tala"/>
            <person name="Wang J."/>
            <person name="Sun G."/>
            <person name="Baabdullah M."/>
            <person name="Yu X."/>
            <person name="Hu S."/>
            <person name="Al-Mssallem I.S."/>
            <person name="Yu J."/>
        </authorList>
    </citation>
    <scope>NUCLEOTIDE SEQUENCE</scope>
</reference>
<keyword evidence="2" id="KW-0378">Hydrolase</keyword>
<protein>
    <submittedName>
        <fullName evidence="6">Glyco_hydro_1</fullName>
    </submittedName>
</protein>
<dbReference type="GO" id="GO:0005829">
    <property type="term" value="C:cytosol"/>
    <property type="evidence" value="ECO:0007669"/>
    <property type="project" value="TreeGrafter"/>
</dbReference>
<sequence>WTIEPEGLYDLLRALDNAYPDVPLIVAENGAAFPDVLSDDAVHDPDRIDYLRAHLDAVERAVAGGAHVIGYFAWSLLDNFEWAFGYSKRFGLIYVDYPTQRRVPKDSALWYRDVIAAQRRQREQVAPVPPEPDTPVKKSWRDKLLGR</sequence>
<dbReference type="PANTHER" id="PTHR10353:SF36">
    <property type="entry name" value="LP05116P"/>
    <property type="match status" value="1"/>
</dbReference>
<dbReference type="InterPro" id="IPR001360">
    <property type="entry name" value="Glyco_hydro_1"/>
</dbReference>
<evidence type="ECO:0000256" key="5">
    <source>
        <dbReference type="SAM" id="MobiDB-lite"/>
    </source>
</evidence>